<dbReference type="AlphaFoldDB" id="A0A195F9D3"/>
<proteinExistence type="predicted"/>
<evidence type="ECO:0000313" key="2">
    <source>
        <dbReference type="Proteomes" id="UP000078541"/>
    </source>
</evidence>
<dbReference type="Proteomes" id="UP000078541">
    <property type="component" value="Unassembled WGS sequence"/>
</dbReference>
<keyword evidence="2" id="KW-1185">Reference proteome</keyword>
<gene>
    <name evidence="1" type="ORF">ALC56_08613</name>
</gene>
<protein>
    <submittedName>
        <fullName evidence="1">Uncharacterized protein</fullName>
    </submittedName>
</protein>
<accession>A0A195F9D3</accession>
<name>A0A195F9D3_9HYME</name>
<dbReference type="EMBL" id="KQ981727">
    <property type="protein sequence ID" value="KYN36822.1"/>
    <property type="molecule type" value="Genomic_DNA"/>
</dbReference>
<reference evidence="1 2" key="1">
    <citation type="submission" date="2016-03" db="EMBL/GenBank/DDBJ databases">
        <title>Trachymyrmex septentrionalis WGS genome.</title>
        <authorList>
            <person name="Nygaard S."/>
            <person name="Hu H."/>
            <person name="Boomsma J."/>
            <person name="Zhang G."/>
        </authorList>
    </citation>
    <scope>NUCLEOTIDE SEQUENCE [LARGE SCALE GENOMIC DNA]</scope>
    <source>
        <strain evidence="1">Tsep2-gDNA-1</strain>
        <tissue evidence="1">Whole body</tissue>
    </source>
</reference>
<sequence>MRDTRCNYRFCETCNGRMHAGRFVVVCHREKQPCYTSQKQASATRQLHNAEDSCNINCPDAKRRQAKRLRINLEILLQLASAKLLRIL</sequence>
<organism evidence="1 2">
    <name type="scientific">Trachymyrmex septentrionalis</name>
    <dbReference type="NCBI Taxonomy" id="34720"/>
    <lineage>
        <taxon>Eukaryota</taxon>
        <taxon>Metazoa</taxon>
        <taxon>Ecdysozoa</taxon>
        <taxon>Arthropoda</taxon>
        <taxon>Hexapoda</taxon>
        <taxon>Insecta</taxon>
        <taxon>Pterygota</taxon>
        <taxon>Neoptera</taxon>
        <taxon>Endopterygota</taxon>
        <taxon>Hymenoptera</taxon>
        <taxon>Apocrita</taxon>
        <taxon>Aculeata</taxon>
        <taxon>Formicoidea</taxon>
        <taxon>Formicidae</taxon>
        <taxon>Myrmicinae</taxon>
        <taxon>Trachymyrmex</taxon>
    </lineage>
</organism>
<evidence type="ECO:0000313" key="1">
    <source>
        <dbReference type="EMBL" id="KYN36822.1"/>
    </source>
</evidence>